<dbReference type="HOGENOM" id="CLU_1184656_0_0_6"/>
<dbReference type="AlphaFoldDB" id="A0A0H2X8R9"/>
<sequence>MAFCPRGSGRAAARQHRRIWQPSQPPHHVFGERGALALPVLESWRIHRYDPMTPLTFSAPSYALLQATTQCWKCAKATPVTTVWVLSFVDNEGVEEPDDEPEIGGTAILGYIKALDPDTAAHIQEVAPWLKPGRSKTASATYWANHCEVCGAIQGDHFVRGVDGPLFPQDQAGLDAFQVIAGRGPLSAQASASQSGWMDLVAKRLG</sequence>
<proteinExistence type="predicted"/>
<dbReference type="KEGG" id="xcb:XC_2616"/>
<dbReference type="EMBL" id="CP000050">
    <property type="protein sequence ID" value="AAY49665.1"/>
    <property type="molecule type" value="Genomic_DNA"/>
</dbReference>
<organism evidence="1 2">
    <name type="scientific">Xanthomonas campestris pv. campestris (strain 8004)</name>
    <dbReference type="NCBI Taxonomy" id="314565"/>
    <lineage>
        <taxon>Bacteria</taxon>
        <taxon>Pseudomonadati</taxon>
        <taxon>Pseudomonadota</taxon>
        <taxon>Gammaproteobacteria</taxon>
        <taxon>Lysobacterales</taxon>
        <taxon>Lysobacteraceae</taxon>
        <taxon>Xanthomonas</taxon>
    </lineage>
</organism>
<reference evidence="1 2" key="1">
    <citation type="journal article" date="2005" name="Genome Res.">
        <title>Comparative and functional genomic analyses of the pathogenicity of phytopathogen Xanthomonas campestris pv. campestris.</title>
        <authorList>
            <person name="Qian W."/>
            <person name="Jia Y."/>
            <person name="Ren S.X."/>
            <person name="He Y.Q."/>
            <person name="Feng J.X."/>
            <person name="Lu L.F."/>
            <person name="Sun Q."/>
            <person name="Ying G."/>
            <person name="Tang D.J."/>
            <person name="Tang H."/>
            <person name="Wu W."/>
            <person name="Hao P."/>
            <person name="Wang L."/>
            <person name="Jiang B.L."/>
            <person name="Zeng S."/>
            <person name="Gu W.Y."/>
            <person name="Lu G."/>
            <person name="Rong L."/>
            <person name="Tian Y."/>
            <person name="Yao Z."/>
            <person name="Fu G."/>
            <person name="Chen B."/>
            <person name="Fang R."/>
            <person name="Qiang B."/>
            <person name="Chen Z."/>
            <person name="Zhao G.P."/>
            <person name="Tang J.L."/>
            <person name="He C."/>
        </authorList>
    </citation>
    <scope>NUCLEOTIDE SEQUENCE [LARGE SCALE GENOMIC DNA]</scope>
    <source>
        <strain evidence="1 2">8004</strain>
    </source>
</reference>
<gene>
    <name evidence="1" type="ordered locus">XC_2616</name>
</gene>
<dbReference type="Proteomes" id="UP000000420">
    <property type="component" value="Chromosome"/>
</dbReference>
<evidence type="ECO:0000313" key="1">
    <source>
        <dbReference type="EMBL" id="AAY49665.1"/>
    </source>
</evidence>
<evidence type="ECO:0000313" key="2">
    <source>
        <dbReference type="Proteomes" id="UP000000420"/>
    </source>
</evidence>
<name>A0A0H2X8R9_XANC8</name>
<accession>A0A0H2X8R9</accession>
<protein>
    <submittedName>
        <fullName evidence="1">Uncharacterized protein</fullName>
    </submittedName>
</protein>